<proteinExistence type="predicted"/>
<feature type="compositionally biased region" description="Basic residues" evidence="1">
    <location>
        <begin position="28"/>
        <end position="43"/>
    </location>
</feature>
<feature type="compositionally biased region" description="Low complexity" evidence="1">
    <location>
        <begin position="1"/>
        <end position="27"/>
    </location>
</feature>
<evidence type="ECO:0000313" key="3">
    <source>
        <dbReference type="Proteomes" id="UP000326565"/>
    </source>
</evidence>
<gene>
    <name evidence="2" type="ORF">BDV29DRAFT_155403</name>
</gene>
<feature type="compositionally biased region" description="Pro residues" evidence="1">
    <location>
        <begin position="206"/>
        <end position="216"/>
    </location>
</feature>
<dbReference type="AlphaFoldDB" id="A0A5N5X910"/>
<feature type="compositionally biased region" description="Basic and acidic residues" evidence="1">
    <location>
        <begin position="226"/>
        <end position="247"/>
    </location>
</feature>
<reference evidence="2 3" key="1">
    <citation type="submission" date="2019-04" db="EMBL/GenBank/DDBJ databases">
        <title>Friends and foes A comparative genomics study of 23 Aspergillus species from section Flavi.</title>
        <authorList>
            <consortium name="DOE Joint Genome Institute"/>
            <person name="Kjaerbolling I."/>
            <person name="Vesth T."/>
            <person name="Frisvad J.C."/>
            <person name="Nybo J.L."/>
            <person name="Theobald S."/>
            <person name="Kildgaard S."/>
            <person name="Isbrandt T."/>
            <person name="Kuo A."/>
            <person name="Sato A."/>
            <person name="Lyhne E.K."/>
            <person name="Kogle M.E."/>
            <person name="Wiebenga A."/>
            <person name="Kun R.S."/>
            <person name="Lubbers R.J."/>
            <person name="Makela M.R."/>
            <person name="Barry K."/>
            <person name="Chovatia M."/>
            <person name="Clum A."/>
            <person name="Daum C."/>
            <person name="Haridas S."/>
            <person name="He G."/>
            <person name="LaButti K."/>
            <person name="Lipzen A."/>
            <person name="Mondo S."/>
            <person name="Riley R."/>
            <person name="Salamov A."/>
            <person name="Simmons B.A."/>
            <person name="Magnuson J.K."/>
            <person name="Henrissat B."/>
            <person name="Mortensen U.H."/>
            <person name="Larsen T.O."/>
            <person name="Devries R.P."/>
            <person name="Grigoriev I.V."/>
            <person name="Machida M."/>
            <person name="Baker S.E."/>
            <person name="Andersen M.R."/>
        </authorList>
    </citation>
    <scope>NUCLEOTIDE SEQUENCE [LARGE SCALE GENOMIC DNA]</scope>
    <source>
        <strain evidence="2 3">CBS 151.66</strain>
    </source>
</reference>
<dbReference type="EMBL" id="ML732190">
    <property type="protein sequence ID" value="KAB8075750.1"/>
    <property type="molecule type" value="Genomic_DNA"/>
</dbReference>
<sequence length="266" mass="29727">MPSSSIKILNSNSSTSSFSTSISILSSKKSRPQSRRSHHTLHHKSTLTNLTRWVSRKISRQRLSFATPYPYGHGVHHPSSSDVDDDDQLTESYAAYCRAFSEGRTGSYNADTATDMGYERDHEHFRDFDGSGPGGDYFSGPHPGKYERSVDADGDIRAGQCTFLRHAQSFREQQQQQDGGQGATMEGVRDVPDFEPIGHYGFSPLAAPPLSPPPRILTPAIYAETTRLEREKSEERRRGSSQKEKEGGGGFWAPLRALWLHLRRAR</sequence>
<dbReference type="OrthoDB" id="4504276at2759"/>
<evidence type="ECO:0000256" key="1">
    <source>
        <dbReference type="SAM" id="MobiDB-lite"/>
    </source>
</evidence>
<organism evidence="2 3">
    <name type="scientific">Aspergillus leporis</name>
    <dbReference type="NCBI Taxonomy" id="41062"/>
    <lineage>
        <taxon>Eukaryota</taxon>
        <taxon>Fungi</taxon>
        <taxon>Dikarya</taxon>
        <taxon>Ascomycota</taxon>
        <taxon>Pezizomycotina</taxon>
        <taxon>Eurotiomycetes</taxon>
        <taxon>Eurotiomycetidae</taxon>
        <taxon>Eurotiales</taxon>
        <taxon>Aspergillaceae</taxon>
        <taxon>Aspergillus</taxon>
        <taxon>Aspergillus subgen. Circumdati</taxon>
    </lineage>
</organism>
<protein>
    <submittedName>
        <fullName evidence="2">Uncharacterized protein</fullName>
    </submittedName>
</protein>
<feature type="region of interest" description="Disordered" evidence="1">
    <location>
        <begin position="1"/>
        <end position="43"/>
    </location>
</feature>
<evidence type="ECO:0000313" key="2">
    <source>
        <dbReference type="EMBL" id="KAB8075750.1"/>
    </source>
</evidence>
<accession>A0A5N5X910</accession>
<dbReference type="Proteomes" id="UP000326565">
    <property type="component" value="Unassembled WGS sequence"/>
</dbReference>
<keyword evidence="3" id="KW-1185">Reference proteome</keyword>
<name>A0A5N5X910_9EURO</name>
<feature type="region of interest" description="Disordered" evidence="1">
    <location>
        <begin position="169"/>
        <end position="250"/>
    </location>
</feature>